<dbReference type="InterPro" id="IPR029787">
    <property type="entry name" value="Nucleotide_cyclase"/>
</dbReference>
<dbReference type="InterPro" id="IPR050469">
    <property type="entry name" value="Diguanylate_Cyclase"/>
</dbReference>
<dbReference type="KEGG" id="vgo:GJW-30_1_00631"/>
<dbReference type="GO" id="GO:0052621">
    <property type="term" value="F:diguanylate cyclase activity"/>
    <property type="evidence" value="ECO:0007669"/>
    <property type="project" value="UniProtKB-EC"/>
</dbReference>
<comment type="catalytic activity">
    <reaction evidence="2">
        <text>2 GTP = 3',3'-c-di-GMP + 2 diphosphate</text>
        <dbReference type="Rhea" id="RHEA:24898"/>
        <dbReference type="ChEBI" id="CHEBI:33019"/>
        <dbReference type="ChEBI" id="CHEBI:37565"/>
        <dbReference type="ChEBI" id="CHEBI:58805"/>
        <dbReference type="EC" id="2.7.7.65"/>
    </reaction>
</comment>
<dbReference type="PANTHER" id="PTHR45138:SF9">
    <property type="entry name" value="DIGUANYLATE CYCLASE DGCM-RELATED"/>
    <property type="match status" value="1"/>
</dbReference>
<dbReference type="SMART" id="SM00267">
    <property type="entry name" value="GGDEF"/>
    <property type="match status" value="1"/>
</dbReference>
<dbReference type="SMART" id="SM00065">
    <property type="entry name" value="GAF"/>
    <property type="match status" value="1"/>
</dbReference>
<evidence type="ECO:0000313" key="4">
    <source>
        <dbReference type="EMBL" id="BAT58116.1"/>
    </source>
</evidence>
<dbReference type="EMBL" id="AP014946">
    <property type="protein sequence ID" value="BAT58116.1"/>
    <property type="molecule type" value="Genomic_DNA"/>
</dbReference>
<dbReference type="PANTHER" id="PTHR45138">
    <property type="entry name" value="REGULATORY COMPONENTS OF SENSORY TRANSDUCTION SYSTEM"/>
    <property type="match status" value="1"/>
</dbReference>
<dbReference type="Proteomes" id="UP000236884">
    <property type="component" value="Chromosome"/>
</dbReference>
<organism evidence="4 5">
    <name type="scientific">Variibacter gotjawalensis</name>
    <dbReference type="NCBI Taxonomy" id="1333996"/>
    <lineage>
        <taxon>Bacteria</taxon>
        <taxon>Pseudomonadati</taxon>
        <taxon>Pseudomonadota</taxon>
        <taxon>Alphaproteobacteria</taxon>
        <taxon>Hyphomicrobiales</taxon>
        <taxon>Nitrobacteraceae</taxon>
        <taxon>Variibacter</taxon>
    </lineage>
</organism>
<evidence type="ECO:0000256" key="1">
    <source>
        <dbReference type="ARBA" id="ARBA00012528"/>
    </source>
</evidence>
<evidence type="ECO:0000259" key="3">
    <source>
        <dbReference type="PROSITE" id="PS50887"/>
    </source>
</evidence>
<name>A0A0S3PQA8_9BRAD</name>
<dbReference type="Gene3D" id="3.30.450.40">
    <property type="match status" value="1"/>
</dbReference>
<dbReference type="CDD" id="cd01949">
    <property type="entry name" value="GGDEF"/>
    <property type="match status" value="1"/>
</dbReference>
<dbReference type="SUPFAM" id="SSF55073">
    <property type="entry name" value="Nucleotide cyclase"/>
    <property type="match status" value="1"/>
</dbReference>
<dbReference type="InterPro" id="IPR043128">
    <property type="entry name" value="Rev_trsase/Diguanyl_cyclase"/>
</dbReference>
<evidence type="ECO:0000256" key="2">
    <source>
        <dbReference type="ARBA" id="ARBA00034247"/>
    </source>
</evidence>
<dbReference type="Gene3D" id="3.30.70.270">
    <property type="match status" value="1"/>
</dbReference>
<reference evidence="4 5" key="1">
    <citation type="submission" date="2015-08" db="EMBL/GenBank/DDBJ databases">
        <title>Investigation of the bacterial diversity of lava forest soil.</title>
        <authorList>
            <person name="Lee J.S."/>
        </authorList>
    </citation>
    <scope>NUCLEOTIDE SEQUENCE [LARGE SCALE GENOMIC DNA]</scope>
    <source>
        <strain evidence="4 5">GJW-30</strain>
    </source>
</reference>
<dbReference type="InterPro" id="IPR029016">
    <property type="entry name" value="GAF-like_dom_sf"/>
</dbReference>
<sequence>MMLAPNAVFEPDTESARLEALERYDILDSVPEESFDRVTRLVQRLFGVPISNITFIDGHRQYFKSSAGMVCDDTDRGPALCYAAIRADAPLVLPDTLKDPRFADNQFVIGEPHVRFYAGAPLRSDDGYPIGTLCAIDTKPRDFSEADLATLKDLAQIVESELNLRRLASTDSLTGLLSRRSFHSEANRIINLGQRYGTRAACIAIDLDHFKSINDRFGHAKGDEVLRRTTQACAKALRKADILGRIGGEEFAVMLPHTDPEASREVVEKLRAAIANVMFDYEDEPFTVTASFGLAQFDRSVKDIDELLRRADIALYEAKKAGRNCYVEWQKPTEGPAPSIPRRVLKAGQISFNAGNSTIDCTVRQLSDTGARIEVFDSVGVPQQFKLRIPGDSFSKSCSIVNRESRSLDVAFA</sequence>
<dbReference type="FunFam" id="3.30.70.270:FF:000001">
    <property type="entry name" value="Diguanylate cyclase domain protein"/>
    <property type="match status" value="1"/>
</dbReference>
<evidence type="ECO:0000313" key="5">
    <source>
        <dbReference type="Proteomes" id="UP000236884"/>
    </source>
</evidence>
<protein>
    <recommendedName>
        <fullName evidence="1">diguanylate cyclase</fullName>
        <ecNumber evidence="1">2.7.7.65</ecNumber>
    </recommendedName>
</protein>
<dbReference type="NCBIfam" id="TIGR00254">
    <property type="entry name" value="GGDEF"/>
    <property type="match status" value="1"/>
</dbReference>
<proteinExistence type="predicted"/>
<gene>
    <name evidence="4" type="primary">yegE_1</name>
    <name evidence="4" type="ORF">GJW-30_1_00631</name>
</gene>
<accession>A0A0S3PQA8</accession>
<keyword evidence="4" id="KW-0808">Transferase</keyword>
<dbReference type="Pfam" id="PF00990">
    <property type="entry name" value="GGDEF"/>
    <property type="match status" value="1"/>
</dbReference>
<dbReference type="SUPFAM" id="SSF55781">
    <property type="entry name" value="GAF domain-like"/>
    <property type="match status" value="1"/>
</dbReference>
<keyword evidence="5" id="KW-1185">Reference proteome</keyword>
<feature type="domain" description="GGDEF" evidence="3">
    <location>
        <begin position="198"/>
        <end position="331"/>
    </location>
</feature>
<dbReference type="EC" id="2.7.7.65" evidence="1"/>
<dbReference type="RefSeq" id="WP_245408638.1">
    <property type="nucleotide sequence ID" value="NZ_AP014946.1"/>
</dbReference>
<keyword evidence="4" id="KW-0548">Nucleotidyltransferase</keyword>
<dbReference type="PROSITE" id="PS50887">
    <property type="entry name" value="GGDEF"/>
    <property type="match status" value="1"/>
</dbReference>
<dbReference type="AlphaFoldDB" id="A0A0S3PQA8"/>
<dbReference type="InterPro" id="IPR003018">
    <property type="entry name" value="GAF"/>
</dbReference>
<dbReference type="InterPro" id="IPR000160">
    <property type="entry name" value="GGDEF_dom"/>
</dbReference>
<dbReference type="Pfam" id="PF01590">
    <property type="entry name" value="GAF"/>
    <property type="match status" value="1"/>
</dbReference>